<dbReference type="RefSeq" id="WP_235051000.1">
    <property type="nucleotide sequence ID" value="NZ_JAKFHA010000002.1"/>
</dbReference>
<keyword evidence="1" id="KW-0812">Transmembrane</keyword>
<sequence length="64" mass="6997">MSGSQRALYIAGGVIAGIIALTVLDGLVAWIVFAVLVGLPVAAWLTLDKSQRRRIRNINRRRLP</sequence>
<feature type="transmembrane region" description="Helical" evidence="1">
    <location>
        <begin position="30"/>
        <end position="47"/>
    </location>
</feature>
<protein>
    <submittedName>
        <fullName evidence="2">Uncharacterized protein</fullName>
    </submittedName>
</protein>
<evidence type="ECO:0000313" key="2">
    <source>
        <dbReference type="EMBL" id="MCF2526876.1"/>
    </source>
</evidence>
<accession>A0AA41TYW9</accession>
<reference evidence="2" key="1">
    <citation type="submission" date="2022-01" db="EMBL/GenBank/DDBJ databases">
        <title>Genome-Based Taxonomic Classification of the Phylum Actinobacteria.</title>
        <authorList>
            <person name="Gao Y."/>
        </authorList>
    </citation>
    <scope>NUCLEOTIDE SEQUENCE</scope>
    <source>
        <strain evidence="2">KLBMP 8922</strain>
    </source>
</reference>
<keyword evidence="1" id="KW-1133">Transmembrane helix</keyword>
<comment type="caution">
    <text evidence="2">The sequence shown here is derived from an EMBL/GenBank/DDBJ whole genome shotgun (WGS) entry which is preliminary data.</text>
</comment>
<gene>
    <name evidence="2" type="ORF">LZ495_06540</name>
</gene>
<proteinExistence type="predicted"/>
<keyword evidence="1" id="KW-0472">Membrane</keyword>
<organism evidence="2 3">
    <name type="scientific">Yinghuangia soli</name>
    <dbReference type="NCBI Taxonomy" id="2908204"/>
    <lineage>
        <taxon>Bacteria</taxon>
        <taxon>Bacillati</taxon>
        <taxon>Actinomycetota</taxon>
        <taxon>Actinomycetes</taxon>
        <taxon>Kitasatosporales</taxon>
        <taxon>Streptomycetaceae</taxon>
        <taxon>Yinghuangia</taxon>
    </lineage>
</organism>
<dbReference type="EMBL" id="JAKFHA010000002">
    <property type="protein sequence ID" value="MCF2526876.1"/>
    <property type="molecule type" value="Genomic_DNA"/>
</dbReference>
<keyword evidence="3" id="KW-1185">Reference proteome</keyword>
<feature type="transmembrane region" description="Helical" evidence="1">
    <location>
        <begin position="7"/>
        <end position="24"/>
    </location>
</feature>
<evidence type="ECO:0000313" key="3">
    <source>
        <dbReference type="Proteomes" id="UP001165378"/>
    </source>
</evidence>
<name>A0AA41TYW9_9ACTN</name>
<evidence type="ECO:0000256" key="1">
    <source>
        <dbReference type="SAM" id="Phobius"/>
    </source>
</evidence>
<dbReference type="AlphaFoldDB" id="A0AA41TYW9"/>
<dbReference type="Proteomes" id="UP001165378">
    <property type="component" value="Unassembled WGS sequence"/>
</dbReference>